<organism evidence="1 2">
    <name type="scientific">Thermophagus xiamenensis</name>
    <dbReference type="NCBI Taxonomy" id="385682"/>
    <lineage>
        <taxon>Bacteria</taxon>
        <taxon>Pseudomonadati</taxon>
        <taxon>Bacteroidota</taxon>
        <taxon>Bacteroidia</taxon>
        <taxon>Marinilabiliales</taxon>
        <taxon>Marinilabiliaceae</taxon>
        <taxon>Thermophagus</taxon>
    </lineage>
</organism>
<accession>A0A1I1X3L8</accession>
<gene>
    <name evidence="1" type="ORF">SAMN05444380_105127</name>
</gene>
<dbReference type="Proteomes" id="UP000181976">
    <property type="component" value="Unassembled WGS sequence"/>
</dbReference>
<dbReference type="STRING" id="385682.SAMN05444380_105127"/>
<dbReference type="AlphaFoldDB" id="A0A1I1X3L8"/>
<reference evidence="1 2" key="1">
    <citation type="submission" date="2016-10" db="EMBL/GenBank/DDBJ databases">
        <authorList>
            <person name="de Groot N.N."/>
        </authorList>
    </citation>
    <scope>NUCLEOTIDE SEQUENCE [LARGE SCALE GENOMIC DNA]</scope>
    <source>
        <strain evidence="1 2">DSM 19012</strain>
    </source>
</reference>
<evidence type="ECO:0008006" key="3">
    <source>
        <dbReference type="Google" id="ProtNLM"/>
    </source>
</evidence>
<proteinExistence type="predicted"/>
<dbReference type="InParanoid" id="A0A1I1X3L8"/>
<evidence type="ECO:0000313" key="2">
    <source>
        <dbReference type="Proteomes" id="UP000181976"/>
    </source>
</evidence>
<dbReference type="RefSeq" id="WP_010526645.1">
    <property type="nucleotide sequence ID" value="NZ_AFSL01000014.1"/>
</dbReference>
<keyword evidence="2" id="KW-1185">Reference proteome</keyword>
<name>A0A1I1X3L8_9BACT</name>
<dbReference type="OrthoDB" id="1113889at2"/>
<protein>
    <recommendedName>
        <fullName evidence="3">Methane oxygenase PmoA</fullName>
    </recommendedName>
</protein>
<dbReference type="Pfam" id="PF20583">
    <property type="entry name" value="DUF6786"/>
    <property type="match status" value="1"/>
</dbReference>
<evidence type="ECO:0000313" key="1">
    <source>
        <dbReference type="EMBL" id="SFE02015.1"/>
    </source>
</evidence>
<sequence length="377" mass="42215">MSYPKGTYGYDVDFLRNHVQIIELKKDDSKLVISPSLQGRVVTSSAEGPAGYSFGWVNYDLIQSGKFLPHCNNFGGEDRFWIGPEGGQFSFFFKKGSEFNLDNWQTPPCIDTESWNLVEASDTSVVLDKEIEMPNYAGHVFKMYAERVVRLLDSNRITDDLGVDLPDGVKSVCFKSENKLTNKGDFEWNKETGMPSIWILGQLFPSDRNTVIIPVNPEGEGPVVNDRYFGKIDDDRIKVLPHAVLFKGDGKKRGKIGIGPKRAVPVLGSFDPVNSTLTVVKYTFEPGLTDYINSMWEFQDDPFYGDVVNSYNDGPLPDGTIMGPFYELETSSAAANLKPGQTKIHEHATCHFKGELNVLEDLARKIFGVDPAEFFLF</sequence>
<dbReference type="EMBL" id="FONA01000005">
    <property type="protein sequence ID" value="SFE02015.1"/>
    <property type="molecule type" value="Genomic_DNA"/>
</dbReference>
<dbReference type="eggNOG" id="ENOG502Z7TZ">
    <property type="taxonomic scope" value="Bacteria"/>
</dbReference>
<dbReference type="InterPro" id="IPR046713">
    <property type="entry name" value="DUF6786"/>
</dbReference>